<reference evidence="3" key="1">
    <citation type="submission" date="2018-06" db="EMBL/GenBank/DDBJ databases">
        <authorList>
            <person name="Zhirakovskaya E."/>
        </authorList>
    </citation>
    <scope>NUCLEOTIDE SEQUENCE</scope>
</reference>
<dbReference type="SUPFAM" id="SSF53335">
    <property type="entry name" value="S-adenosyl-L-methionine-dependent methyltransferases"/>
    <property type="match status" value="1"/>
</dbReference>
<dbReference type="Pfam" id="PF08241">
    <property type="entry name" value="Methyltransf_11"/>
    <property type="match status" value="1"/>
</dbReference>
<evidence type="ECO:0000256" key="1">
    <source>
        <dbReference type="SAM" id="Coils"/>
    </source>
</evidence>
<feature type="coiled-coil region" evidence="1">
    <location>
        <begin position="18"/>
        <end position="78"/>
    </location>
</feature>
<keyword evidence="1" id="KW-0175">Coiled coil</keyword>
<sequence length="244" mass="27832">MASLKRIKNILRYGLGENAREKKLAAKAEARKKTFESNLWSPEEDLVKRDYKSYDEYLQHQAAKLDKIEHRLEETKAEDLADFKRRFQGCSFLSEARNVLCLGARIGTEVEAFHSIGHFAVGIDLNPGQDNAYVLPGDFHNIVFPDGSVDAIYTNVLDHVFDLERLLGEIGRLLRPEGLFIADVLQGYEEGFVPGAYESTHWPTKQVLFDKIQGISGFHLEDVRDLGQVRRDHWTQAVFRKPAD</sequence>
<dbReference type="GO" id="GO:0008757">
    <property type="term" value="F:S-adenosylmethionine-dependent methyltransferase activity"/>
    <property type="evidence" value="ECO:0007669"/>
    <property type="project" value="InterPro"/>
</dbReference>
<protein>
    <recommendedName>
        <fullName evidence="2">Methyltransferase type 11 domain-containing protein</fullName>
    </recommendedName>
</protein>
<name>A0A3B0YI24_9ZZZZ</name>
<dbReference type="InterPro" id="IPR013216">
    <property type="entry name" value="Methyltransf_11"/>
</dbReference>
<proteinExistence type="predicted"/>
<evidence type="ECO:0000259" key="2">
    <source>
        <dbReference type="Pfam" id="PF08241"/>
    </source>
</evidence>
<dbReference type="EMBL" id="UOFM01000362">
    <property type="protein sequence ID" value="VAW80588.1"/>
    <property type="molecule type" value="Genomic_DNA"/>
</dbReference>
<organism evidence="3">
    <name type="scientific">hydrothermal vent metagenome</name>
    <dbReference type="NCBI Taxonomy" id="652676"/>
    <lineage>
        <taxon>unclassified sequences</taxon>
        <taxon>metagenomes</taxon>
        <taxon>ecological metagenomes</taxon>
    </lineage>
</organism>
<feature type="domain" description="Methyltransferase type 11" evidence="2">
    <location>
        <begin position="100"/>
        <end position="181"/>
    </location>
</feature>
<dbReference type="CDD" id="cd02440">
    <property type="entry name" value="AdoMet_MTases"/>
    <property type="match status" value="1"/>
</dbReference>
<dbReference type="InterPro" id="IPR029063">
    <property type="entry name" value="SAM-dependent_MTases_sf"/>
</dbReference>
<dbReference type="PANTHER" id="PTHR45085:SF2">
    <property type="entry name" value="F21J9.14"/>
    <property type="match status" value="1"/>
</dbReference>
<dbReference type="Gene3D" id="3.40.50.150">
    <property type="entry name" value="Vaccinia Virus protein VP39"/>
    <property type="match status" value="1"/>
</dbReference>
<evidence type="ECO:0000313" key="3">
    <source>
        <dbReference type="EMBL" id="VAW80588.1"/>
    </source>
</evidence>
<dbReference type="PANTHER" id="PTHR45085">
    <property type="entry name" value="F21J9.14"/>
    <property type="match status" value="1"/>
</dbReference>
<gene>
    <name evidence="3" type="ORF">MNBD_GAMMA14-1054</name>
</gene>
<dbReference type="AlphaFoldDB" id="A0A3B0YI24"/>
<accession>A0A3B0YI24</accession>